<keyword evidence="4" id="KW-1185">Reference proteome</keyword>
<evidence type="ECO:0000313" key="3">
    <source>
        <dbReference type="EMBL" id="KAH9364640.1"/>
    </source>
</evidence>
<evidence type="ECO:0000256" key="2">
    <source>
        <dbReference type="SAM" id="SignalP"/>
    </source>
</evidence>
<dbReference type="Proteomes" id="UP000821853">
    <property type="component" value="Chromosome 10"/>
</dbReference>
<dbReference type="EMBL" id="JABSTR010000002">
    <property type="protein sequence ID" value="KAH9364640.1"/>
    <property type="molecule type" value="Genomic_DNA"/>
</dbReference>
<proteinExistence type="predicted"/>
<sequence length="158" mass="17357">MSQAIYAMSLLYFAIAQPDGISDPSTDGRKKRAQSTVTFRTEPSFYEAPTEPSTSEPPGGGFHQKLILACAQLSLGVLALHLQSMLLLAPPTDHWCKRPPEFANESAQDWKNAAIPLGPDGRHSHCAVYRFPYAREQGTLLAWPMLSSLPEFEIEIAG</sequence>
<name>A0A9J6FQT3_HAELO</name>
<dbReference type="AlphaFoldDB" id="A0A9J6FQT3"/>
<gene>
    <name evidence="3" type="ORF">HPB48_022279</name>
</gene>
<feature type="region of interest" description="Disordered" evidence="1">
    <location>
        <begin position="23"/>
        <end position="59"/>
    </location>
</feature>
<feature type="signal peptide" evidence="2">
    <location>
        <begin position="1"/>
        <end position="16"/>
    </location>
</feature>
<dbReference type="VEuPathDB" id="VectorBase:HLOH_058107"/>
<accession>A0A9J6FQT3</accession>
<feature type="chain" id="PRO_5039912281" evidence="2">
    <location>
        <begin position="17"/>
        <end position="158"/>
    </location>
</feature>
<comment type="caution">
    <text evidence="3">The sequence shown here is derived from an EMBL/GenBank/DDBJ whole genome shotgun (WGS) entry which is preliminary data.</text>
</comment>
<reference evidence="3 4" key="1">
    <citation type="journal article" date="2020" name="Cell">
        <title>Large-Scale Comparative Analyses of Tick Genomes Elucidate Their Genetic Diversity and Vector Capacities.</title>
        <authorList>
            <consortium name="Tick Genome and Microbiome Consortium (TIGMIC)"/>
            <person name="Jia N."/>
            <person name="Wang J."/>
            <person name="Shi W."/>
            <person name="Du L."/>
            <person name="Sun Y."/>
            <person name="Zhan W."/>
            <person name="Jiang J.F."/>
            <person name="Wang Q."/>
            <person name="Zhang B."/>
            <person name="Ji P."/>
            <person name="Bell-Sakyi L."/>
            <person name="Cui X.M."/>
            <person name="Yuan T.T."/>
            <person name="Jiang B.G."/>
            <person name="Yang W.F."/>
            <person name="Lam T.T."/>
            <person name="Chang Q.C."/>
            <person name="Ding S.J."/>
            <person name="Wang X.J."/>
            <person name="Zhu J.G."/>
            <person name="Ruan X.D."/>
            <person name="Zhao L."/>
            <person name="Wei J.T."/>
            <person name="Ye R.Z."/>
            <person name="Que T.C."/>
            <person name="Du C.H."/>
            <person name="Zhou Y.H."/>
            <person name="Cheng J.X."/>
            <person name="Dai P.F."/>
            <person name="Guo W.B."/>
            <person name="Han X.H."/>
            <person name="Huang E.J."/>
            <person name="Li L.F."/>
            <person name="Wei W."/>
            <person name="Gao Y.C."/>
            <person name="Liu J.Z."/>
            <person name="Shao H.Z."/>
            <person name="Wang X."/>
            <person name="Wang C.C."/>
            <person name="Yang T.C."/>
            <person name="Huo Q.B."/>
            <person name="Li W."/>
            <person name="Chen H.Y."/>
            <person name="Chen S.E."/>
            <person name="Zhou L.G."/>
            <person name="Ni X.B."/>
            <person name="Tian J.H."/>
            <person name="Sheng Y."/>
            <person name="Liu T."/>
            <person name="Pan Y.S."/>
            <person name="Xia L.Y."/>
            <person name="Li J."/>
            <person name="Zhao F."/>
            <person name="Cao W.C."/>
        </authorList>
    </citation>
    <scope>NUCLEOTIDE SEQUENCE [LARGE SCALE GENOMIC DNA]</scope>
    <source>
        <strain evidence="3">HaeL-2018</strain>
    </source>
</reference>
<evidence type="ECO:0000256" key="1">
    <source>
        <dbReference type="SAM" id="MobiDB-lite"/>
    </source>
</evidence>
<protein>
    <submittedName>
        <fullName evidence="3">Uncharacterized protein</fullName>
    </submittedName>
</protein>
<keyword evidence="2" id="KW-0732">Signal</keyword>
<evidence type="ECO:0000313" key="4">
    <source>
        <dbReference type="Proteomes" id="UP000821853"/>
    </source>
</evidence>
<dbReference type="OrthoDB" id="6511901at2759"/>
<organism evidence="3 4">
    <name type="scientific">Haemaphysalis longicornis</name>
    <name type="common">Bush tick</name>
    <dbReference type="NCBI Taxonomy" id="44386"/>
    <lineage>
        <taxon>Eukaryota</taxon>
        <taxon>Metazoa</taxon>
        <taxon>Ecdysozoa</taxon>
        <taxon>Arthropoda</taxon>
        <taxon>Chelicerata</taxon>
        <taxon>Arachnida</taxon>
        <taxon>Acari</taxon>
        <taxon>Parasitiformes</taxon>
        <taxon>Ixodida</taxon>
        <taxon>Ixodoidea</taxon>
        <taxon>Ixodidae</taxon>
        <taxon>Haemaphysalinae</taxon>
        <taxon>Haemaphysalis</taxon>
    </lineage>
</organism>